<evidence type="ECO:0000313" key="12">
    <source>
        <dbReference type="Proteomes" id="UP000063699"/>
    </source>
</evidence>
<feature type="domain" description="Signal transduction histidine kinase subgroup 3 dimerisation and phosphoacceptor" evidence="10">
    <location>
        <begin position="166"/>
        <end position="229"/>
    </location>
</feature>
<keyword evidence="9" id="KW-0472">Membrane</keyword>
<evidence type="ECO:0000256" key="1">
    <source>
        <dbReference type="ARBA" id="ARBA00000085"/>
    </source>
</evidence>
<keyword evidence="3" id="KW-0597">Phosphoprotein</keyword>
<evidence type="ECO:0000256" key="7">
    <source>
        <dbReference type="ARBA" id="ARBA00022840"/>
    </source>
</evidence>
<gene>
    <name evidence="11" type="ORF">AOZ06_35145</name>
</gene>
<evidence type="ECO:0000256" key="6">
    <source>
        <dbReference type="ARBA" id="ARBA00022777"/>
    </source>
</evidence>
<dbReference type="InterPro" id="IPR011712">
    <property type="entry name" value="Sig_transdc_His_kin_sub3_dim/P"/>
</dbReference>
<keyword evidence="9" id="KW-1133">Transmembrane helix</keyword>
<protein>
    <recommendedName>
        <fullName evidence="2">histidine kinase</fullName>
        <ecNumber evidence="2">2.7.13.3</ecNumber>
    </recommendedName>
</protein>
<evidence type="ECO:0000313" key="11">
    <source>
        <dbReference type="EMBL" id="ALG11411.1"/>
    </source>
</evidence>
<comment type="catalytic activity">
    <reaction evidence="1">
        <text>ATP + protein L-histidine = ADP + protein N-phospho-L-histidine.</text>
        <dbReference type="EC" id="2.7.13.3"/>
    </reaction>
</comment>
<evidence type="ECO:0000256" key="2">
    <source>
        <dbReference type="ARBA" id="ARBA00012438"/>
    </source>
</evidence>
<keyword evidence="4" id="KW-0808">Transferase</keyword>
<accession>A0A0N9HVN6</accession>
<keyword evidence="9" id="KW-0812">Transmembrane</keyword>
<dbReference type="Pfam" id="PF07730">
    <property type="entry name" value="HisKA_3"/>
    <property type="match status" value="1"/>
</dbReference>
<dbReference type="STRING" id="860235.AOZ06_35145"/>
<dbReference type="EMBL" id="CP012752">
    <property type="protein sequence ID" value="ALG11411.1"/>
    <property type="molecule type" value="Genomic_DNA"/>
</dbReference>
<dbReference type="InterPro" id="IPR050482">
    <property type="entry name" value="Sensor_HK_TwoCompSys"/>
</dbReference>
<proteinExistence type="predicted"/>
<dbReference type="AlphaFoldDB" id="A0A0N9HVN6"/>
<keyword evidence="7" id="KW-0067">ATP-binding</keyword>
<sequence length="364" mass="38280">MKIGDIVLAVVLAVAGAVSAAGLHQMTEVDRPIDAFGLVLAAGVGLVLAVRRVHPVATLAANTVLLTVYLWLAYPYGPVMFTFVVAVYTVGRYLQLRPAVVTTAAAIPVLASHLLVNPASASGTYGLIPVSAFALVPLAIGVLVRVNRESVERARAEMIRERVSDERLRVAQEVHDVVGHGLAAIKMQADIALHLMARKPDQAEIALRAISQTSEEALDELRATLTVVRGRAPAPGLSLLPDLADRMNHAGVEVNLDVVGTQRSLPAAVDLAGYRVVQESLTNVLKHGPVKRASVSVAYEDGAVHVAVTNPAEADVVGDGFGIPGMRERVTSLGGQFRAGPNGNGLFEVRARLPTAPNSLGEDA</sequence>
<reference evidence="11 12" key="1">
    <citation type="submission" date="2015-07" db="EMBL/GenBank/DDBJ databases">
        <title>Genome sequencing of Kibdelosporangium phytohabitans.</title>
        <authorList>
            <person name="Qin S."/>
            <person name="Xing K."/>
        </authorList>
    </citation>
    <scope>NUCLEOTIDE SEQUENCE [LARGE SCALE GENOMIC DNA]</scope>
    <source>
        <strain evidence="11 12">KLBMP1111</strain>
    </source>
</reference>
<dbReference type="CDD" id="cd16917">
    <property type="entry name" value="HATPase_UhpB-NarQ-NarX-like"/>
    <property type="match status" value="1"/>
</dbReference>
<keyword evidence="12" id="KW-1185">Reference proteome</keyword>
<keyword evidence="5" id="KW-0547">Nucleotide-binding</keyword>
<dbReference type="GO" id="GO:0005524">
    <property type="term" value="F:ATP binding"/>
    <property type="evidence" value="ECO:0007669"/>
    <property type="project" value="UniProtKB-KW"/>
</dbReference>
<evidence type="ECO:0000256" key="5">
    <source>
        <dbReference type="ARBA" id="ARBA00022741"/>
    </source>
</evidence>
<dbReference type="PANTHER" id="PTHR24421">
    <property type="entry name" value="NITRATE/NITRITE SENSOR PROTEIN NARX-RELATED"/>
    <property type="match status" value="1"/>
</dbReference>
<dbReference type="InterPro" id="IPR036890">
    <property type="entry name" value="HATPase_C_sf"/>
</dbReference>
<feature type="transmembrane region" description="Helical" evidence="9">
    <location>
        <begin position="6"/>
        <end position="23"/>
    </location>
</feature>
<dbReference type="KEGG" id="kphy:AOZ06_35145"/>
<dbReference type="Gene3D" id="3.30.565.10">
    <property type="entry name" value="Histidine kinase-like ATPase, C-terminal domain"/>
    <property type="match status" value="1"/>
</dbReference>
<dbReference type="GO" id="GO:0046983">
    <property type="term" value="F:protein dimerization activity"/>
    <property type="evidence" value="ECO:0007669"/>
    <property type="project" value="InterPro"/>
</dbReference>
<organism evidence="11 12">
    <name type="scientific">Kibdelosporangium phytohabitans</name>
    <dbReference type="NCBI Taxonomy" id="860235"/>
    <lineage>
        <taxon>Bacteria</taxon>
        <taxon>Bacillati</taxon>
        <taxon>Actinomycetota</taxon>
        <taxon>Actinomycetes</taxon>
        <taxon>Pseudonocardiales</taxon>
        <taxon>Pseudonocardiaceae</taxon>
        <taxon>Kibdelosporangium</taxon>
    </lineage>
</organism>
<keyword evidence="6 11" id="KW-0418">Kinase</keyword>
<dbReference type="RefSeq" id="WP_054293312.1">
    <property type="nucleotide sequence ID" value="NZ_CP012752.1"/>
</dbReference>
<dbReference type="OrthoDB" id="227596at2"/>
<dbReference type="Proteomes" id="UP000063699">
    <property type="component" value="Chromosome"/>
</dbReference>
<dbReference type="EC" id="2.7.13.3" evidence="2"/>
<evidence type="ECO:0000256" key="8">
    <source>
        <dbReference type="ARBA" id="ARBA00023012"/>
    </source>
</evidence>
<dbReference type="Gene3D" id="1.20.5.1930">
    <property type="match status" value="1"/>
</dbReference>
<name>A0A0N9HVN6_9PSEU</name>
<dbReference type="GO" id="GO:0016020">
    <property type="term" value="C:membrane"/>
    <property type="evidence" value="ECO:0007669"/>
    <property type="project" value="InterPro"/>
</dbReference>
<dbReference type="GO" id="GO:0000155">
    <property type="term" value="F:phosphorelay sensor kinase activity"/>
    <property type="evidence" value="ECO:0007669"/>
    <property type="project" value="InterPro"/>
</dbReference>
<feature type="transmembrane region" description="Helical" evidence="9">
    <location>
        <begin position="73"/>
        <end position="91"/>
    </location>
</feature>
<evidence type="ECO:0000256" key="4">
    <source>
        <dbReference type="ARBA" id="ARBA00022679"/>
    </source>
</evidence>
<feature type="transmembrane region" description="Helical" evidence="9">
    <location>
        <begin position="35"/>
        <end position="53"/>
    </location>
</feature>
<dbReference type="SUPFAM" id="SSF55874">
    <property type="entry name" value="ATPase domain of HSP90 chaperone/DNA topoisomerase II/histidine kinase"/>
    <property type="match status" value="1"/>
</dbReference>
<feature type="transmembrane region" description="Helical" evidence="9">
    <location>
        <begin position="98"/>
        <end position="116"/>
    </location>
</feature>
<keyword evidence="8" id="KW-0902">Two-component regulatory system</keyword>
<evidence type="ECO:0000259" key="10">
    <source>
        <dbReference type="Pfam" id="PF07730"/>
    </source>
</evidence>
<evidence type="ECO:0000256" key="9">
    <source>
        <dbReference type="SAM" id="Phobius"/>
    </source>
</evidence>
<dbReference type="PANTHER" id="PTHR24421:SF10">
    <property type="entry name" value="NITRATE_NITRITE SENSOR PROTEIN NARQ"/>
    <property type="match status" value="1"/>
</dbReference>
<feature type="transmembrane region" description="Helical" evidence="9">
    <location>
        <begin position="128"/>
        <end position="146"/>
    </location>
</feature>
<evidence type="ECO:0000256" key="3">
    <source>
        <dbReference type="ARBA" id="ARBA00022553"/>
    </source>
</evidence>